<gene>
    <name evidence="2" type="ORF">ABID19_001214</name>
</gene>
<dbReference type="Proteomes" id="UP001549204">
    <property type="component" value="Unassembled WGS sequence"/>
</dbReference>
<evidence type="ECO:0000256" key="1">
    <source>
        <dbReference type="SAM" id="Phobius"/>
    </source>
</evidence>
<proteinExistence type="predicted"/>
<dbReference type="EMBL" id="JBEPMC010000002">
    <property type="protein sequence ID" value="MET3578197.1"/>
    <property type="molecule type" value="Genomic_DNA"/>
</dbReference>
<feature type="transmembrane region" description="Helical" evidence="1">
    <location>
        <begin position="12"/>
        <end position="36"/>
    </location>
</feature>
<organism evidence="2 3">
    <name type="scientific">Mesorhizobium robiniae</name>
    <dbReference type="NCBI Taxonomy" id="559315"/>
    <lineage>
        <taxon>Bacteria</taxon>
        <taxon>Pseudomonadati</taxon>
        <taxon>Pseudomonadota</taxon>
        <taxon>Alphaproteobacteria</taxon>
        <taxon>Hyphomicrobiales</taxon>
        <taxon>Phyllobacteriaceae</taxon>
        <taxon>Mesorhizobium</taxon>
    </lineage>
</organism>
<reference evidence="2 3" key="1">
    <citation type="submission" date="2024-06" db="EMBL/GenBank/DDBJ databases">
        <title>Genomic Encyclopedia of Type Strains, Phase IV (KMG-IV): sequencing the most valuable type-strain genomes for metagenomic binning, comparative biology and taxonomic classification.</title>
        <authorList>
            <person name="Goeker M."/>
        </authorList>
    </citation>
    <scope>NUCLEOTIDE SEQUENCE [LARGE SCALE GENOMIC DNA]</scope>
    <source>
        <strain evidence="2 3">DSM 100022</strain>
    </source>
</reference>
<feature type="transmembrane region" description="Helical" evidence="1">
    <location>
        <begin position="48"/>
        <end position="70"/>
    </location>
</feature>
<keyword evidence="3" id="KW-1185">Reference proteome</keyword>
<keyword evidence="1" id="KW-0472">Membrane</keyword>
<comment type="caution">
    <text evidence="2">The sequence shown here is derived from an EMBL/GenBank/DDBJ whole genome shotgun (WGS) entry which is preliminary data.</text>
</comment>
<evidence type="ECO:0000313" key="3">
    <source>
        <dbReference type="Proteomes" id="UP001549204"/>
    </source>
</evidence>
<keyword evidence="1" id="KW-1133">Transmembrane helix</keyword>
<keyword evidence="1" id="KW-0812">Transmembrane</keyword>
<dbReference type="RefSeq" id="WP_354488805.1">
    <property type="nucleotide sequence ID" value="NZ_JBEPMC010000002.1"/>
</dbReference>
<accession>A0ABV2GJJ4</accession>
<evidence type="ECO:0000313" key="2">
    <source>
        <dbReference type="EMBL" id="MET3578197.1"/>
    </source>
</evidence>
<protein>
    <submittedName>
        <fullName evidence="2">Uncharacterized protein</fullName>
    </submittedName>
</protein>
<sequence length="75" mass="8046">MTESNLVYNERLKALAGMFHNLAVASVTGGVVLPLINANSGADTNLTFFVTIPVGMVLALFFGFWGQIMLKDLQG</sequence>
<name>A0ABV2GJJ4_9HYPH</name>